<dbReference type="InterPro" id="IPR027417">
    <property type="entry name" value="P-loop_NTPase"/>
</dbReference>
<dbReference type="eggNOG" id="COG1672">
    <property type="taxonomic scope" value="Bacteria"/>
</dbReference>
<dbReference type="SUPFAM" id="SSF52540">
    <property type="entry name" value="P-loop containing nucleoside triphosphate hydrolases"/>
    <property type="match status" value="1"/>
</dbReference>
<gene>
    <name evidence="1" type="ORF">NONO_c54330</name>
</gene>
<protein>
    <submittedName>
        <fullName evidence="1">Putative ATP/GTP-binding protein</fullName>
    </submittedName>
</protein>
<dbReference type="Proteomes" id="UP000019150">
    <property type="component" value="Chromosome"/>
</dbReference>
<dbReference type="AlphaFoldDB" id="W5TMJ4"/>
<dbReference type="HOGENOM" id="CLU_331994_0_0_11"/>
<dbReference type="PATRIC" id="fig|1415166.3.peg.5603"/>
<evidence type="ECO:0000313" key="2">
    <source>
        <dbReference type="Proteomes" id="UP000019150"/>
    </source>
</evidence>
<reference evidence="1 2" key="1">
    <citation type="journal article" date="2014" name="Appl. Environ. Microbiol.">
        <title>Insights into the Microbial Degradation of Rubber and Gutta-Percha by Analysis of the Complete Genome of Nocardia nova SH22a.</title>
        <authorList>
            <person name="Luo Q."/>
            <person name="Hiessl S."/>
            <person name="Poehlein A."/>
            <person name="Daniel R."/>
            <person name="Steinbuchel A."/>
        </authorList>
    </citation>
    <scope>NUCLEOTIDE SEQUENCE [LARGE SCALE GENOMIC DNA]</scope>
    <source>
        <strain evidence="1">SH22a</strain>
    </source>
</reference>
<name>W5TMJ4_9NOCA</name>
<organism evidence="1 2">
    <name type="scientific">Nocardia nova SH22a</name>
    <dbReference type="NCBI Taxonomy" id="1415166"/>
    <lineage>
        <taxon>Bacteria</taxon>
        <taxon>Bacillati</taxon>
        <taxon>Actinomycetota</taxon>
        <taxon>Actinomycetes</taxon>
        <taxon>Mycobacteriales</taxon>
        <taxon>Nocardiaceae</taxon>
        <taxon>Nocardia</taxon>
    </lineage>
</organism>
<dbReference type="STRING" id="1415166.NONO_c54330"/>
<dbReference type="KEGG" id="nno:NONO_c54330"/>
<accession>W5TMJ4</accession>
<evidence type="ECO:0000313" key="1">
    <source>
        <dbReference type="EMBL" id="AHH20213.1"/>
    </source>
</evidence>
<sequence>MPRNSSSRRLSPSMRSGDLFTDRVPESVAYAAALTAHRAYMDVAEDVPGARNVLVFHGVGGIGKTTLSERLEQWSNGELPAINPWGPPVPVAATCRIDLHQTRGHVDMVAALVSLRRAFGKVEPRWPAFDVAFAAYWSAIRPGEPLPGAGTEDSAVADGMAESIGELLSDSGIPLAGIATRTIRGAAHKVRAQITRHRLFDRFDGYEDLLRRCTELPTPDVAHPELVGELAHLLDIDLCLWEGPHAPQIVAFIDTFERLLDDPRHTGEFALNDLIWRMPNVLFVITGRSLVDWYDDTRTKLPARGRRAWPGLVPGATDEPRQHLVGKLATEDCLRIIRSGRQLYGLDISDAVAGELALASDGLPQYLDLALDLARNRKVTGGSPIGVDDVTGSLDELVMRVLEDVPADEQRALRAASMFPFFDAFVVGEAAGVDDGCAQRAMTRPMIDRRGSQAFPYSMHDVIRKAIRASDHTLPNGWSDRDWREGAEIGLSALHYRYRLASEAMDVEGGLAALALAISLVSDQELTVGPASSQSYEDWLSQAIVYGPSIAGLRAMLPAKVDTDMGCGIVDFVIAKTTEVTVDQAVELLTGVFESTHPLRLSAGRHRGYVLRNAGLWDEAIAAFDELIAVSPASLHRFHRTLTFATARRFAEAIDEAATLPPSRADSIRFNCYASHGRFDVYLDRKRREVERLWEDRRQREALEHEAVVYRWQALLDGRVDRAGLAALRKKAEGATHLTALRDEYLARFLCDPAAEIRNIDEQIWIENVDRARNSGEIGYRTAVIRLAAALYLDDENSLANLAKEMRSRRQKRSRTWIPVECVLESYGYRVDALPTQWLEPYPAVRSRWRKHFDAWLTRVRN</sequence>
<proteinExistence type="predicted"/>
<keyword evidence="2" id="KW-1185">Reference proteome</keyword>
<dbReference type="EMBL" id="CP006850">
    <property type="protein sequence ID" value="AHH20213.1"/>
    <property type="molecule type" value="Genomic_DNA"/>
</dbReference>